<dbReference type="InterPro" id="IPR036291">
    <property type="entry name" value="NAD(P)-bd_dom_sf"/>
</dbReference>
<dbReference type="Gene3D" id="3.40.50.720">
    <property type="entry name" value="NAD(P)-binding Rossmann-like Domain"/>
    <property type="match status" value="2"/>
</dbReference>
<dbReference type="PIRSF" id="PIRSF500136">
    <property type="entry name" value="UDP_ManNAc_DH"/>
    <property type="match status" value="1"/>
</dbReference>
<dbReference type="SMART" id="SM00984">
    <property type="entry name" value="UDPG_MGDP_dh_C"/>
    <property type="match status" value="1"/>
</dbReference>
<dbReference type="Pfam" id="PF03720">
    <property type="entry name" value="UDPG_MGDP_dh_C"/>
    <property type="match status" value="1"/>
</dbReference>
<keyword evidence="1 5" id="KW-0560">Oxidoreductase</keyword>
<dbReference type="EC" id="1.1.1.22" evidence="5"/>
<dbReference type="GO" id="GO:0000271">
    <property type="term" value="P:polysaccharide biosynthetic process"/>
    <property type="evidence" value="ECO:0007669"/>
    <property type="project" value="InterPro"/>
</dbReference>
<evidence type="ECO:0000313" key="5">
    <source>
        <dbReference type="EMBL" id="CAA9433021.1"/>
    </source>
</evidence>
<organism evidence="5">
    <name type="scientific">uncultured Pseudonocardia sp</name>
    <dbReference type="NCBI Taxonomy" id="211455"/>
    <lineage>
        <taxon>Bacteria</taxon>
        <taxon>Bacillati</taxon>
        <taxon>Actinomycetota</taxon>
        <taxon>Actinomycetes</taxon>
        <taxon>Pseudonocardiales</taxon>
        <taxon>Pseudonocardiaceae</taxon>
        <taxon>Pseudonocardia</taxon>
        <taxon>environmental samples</taxon>
    </lineage>
</organism>
<dbReference type="Pfam" id="PF03721">
    <property type="entry name" value="UDPG_MGDP_dh_N"/>
    <property type="match status" value="1"/>
</dbReference>
<proteinExistence type="inferred from homology"/>
<dbReference type="GO" id="GO:0016628">
    <property type="term" value="F:oxidoreductase activity, acting on the CH-CH group of donors, NAD or NADP as acceptor"/>
    <property type="evidence" value="ECO:0007669"/>
    <property type="project" value="InterPro"/>
</dbReference>
<dbReference type="GO" id="GO:0051287">
    <property type="term" value="F:NAD binding"/>
    <property type="evidence" value="ECO:0007669"/>
    <property type="project" value="InterPro"/>
</dbReference>
<dbReference type="PANTHER" id="PTHR43491:SF1">
    <property type="entry name" value="UDP-N-ACETYL-D-MANNOSAMINE DEHYDROGENASE"/>
    <property type="match status" value="1"/>
</dbReference>
<dbReference type="NCBIfam" id="TIGR03026">
    <property type="entry name" value="NDP-sugDHase"/>
    <property type="match status" value="1"/>
</dbReference>
<evidence type="ECO:0000259" key="4">
    <source>
        <dbReference type="SMART" id="SM00984"/>
    </source>
</evidence>
<dbReference type="InterPro" id="IPR028359">
    <property type="entry name" value="UDP_ManNAc/GlcNAc_DH"/>
</dbReference>
<dbReference type="PANTHER" id="PTHR43491">
    <property type="entry name" value="UDP-N-ACETYL-D-MANNOSAMINE DEHYDROGENASE"/>
    <property type="match status" value="1"/>
</dbReference>
<dbReference type="PIRSF" id="PIRSF000124">
    <property type="entry name" value="UDPglc_GDPman_dh"/>
    <property type="match status" value="1"/>
</dbReference>
<dbReference type="InterPro" id="IPR014027">
    <property type="entry name" value="UDP-Glc/GDP-Man_DH_C"/>
</dbReference>
<name>A0A6J4QBA3_9PSEU</name>
<dbReference type="InterPro" id="IPR001732">
    <property type="entry name" value="UDP-Glc/GDP-Man_DH_N"/>
</dbReference>
<dbReference type="InterPro" id="IPR017476">
    <property type="entry name" value="UDP-Glc/GDP-Man"/>
</dbReference>
<dbReference type="AlphaFoldDB" id="A0A6J4QBA3"/>
<comment type="similarity">
    <text evidence="3">Belongs to the UDP-glucose/GDP-mannose dehydrogenase family.</text>
</comment>
<dbReference type="GO" id="GO:0003979">
    <property type="term" value="F:UDP-glucose 6-dehydrogenase activity"/>
    <property type="evidence" value="ECO:0007669"/>
    <property type="project" value="UniProtKB-EC"/>
</dbReference>
<keyword evidence="2" id="KW-0520">NAD</keyword>
<evidence type="ECO:0000256" key="2">
    <source>
        <dbReference type="ARBA" id="ARBA00023027"/>
    </source>
</evidence>
<accession>A0A6J4QBA3</accession>
<evidence type="ECO:0000256" key="3">
    <source>
        <dbReference type="PIRNR" id="PIRNR000124"/>
    </source>
</evidence>
<dbReference type="InterPro" id="IPR014026">
    <property type="entry name" value="UDP-Glc/GDP-Man_DH_dimer"/>
</dbReference>
<dbReference type="EMBL" id="CADCUS010000489">
    <property type="protein sequence ID" value="CAA9433021.1"/>
    <property type="molecule type" value="Genomic_DNA"/>
</dbReference>
<gene>
    <name evidence="5" type="ORF">AVDCRST_MAG66-3434</name>
</gene>
<reference evidence="5" key="1">
    <citation type="submission" date="2020-02" db="EMBL/GenBank/DDBJ databases">
        <authorList>
            <person name="Meier V. D."/>
        </authorList>
    </citation>
    <scope>NUCLEOTIDE SEQUENCE</scope>
    <source>
        <strain evidence="5">AVDCRST_MAG66</strain>
    </source>
</reference>
<dbReference type="SUPFAM" id="SSF52413">
    <property type="entry name" value="UDP-glucose/GDP-mannose dehydrogenase C-terminal domain"/>
    <property type="match status" value="1"/>
</dbReference>
<dbReference type="Pfam" id="PF00984">
    <property type="entry name" value="UDPG_MGDP_dh"/>
    <property type="match status" value="1"/>
</dbReference>
<dbReference type="InterPro" id="IPR036220">
    <property type="entry name" value="UDP-Glc/GDP-Man_DH_C_sf"/>
</dbReference>
<dbReference type="SUPFAM" id="SSF48179">
    <property type="entry name" value="6-phosphogluconate dehydrogenase C-terminal domain-like"/>
    <property type="match status" value="1"/>
</dbReference>
<protein>
    <submittedName>
        <fullName evidence="5">UDP-glucose 6-dehydrogenase</fullName>
        <ecNumber evidence="5">1.1.1.22</ecNumber>
    </submittedName>
</protein>
<feature type="domain" description="UDP-glucose/GDP-mannose dehydrogenase C-terminal" evidence="4">
    <location>
        <begin position="324"/>
        <end position="418"/>
    </location>
</feature>
<sequence>MNHSPAGRRLVVVGQGYVGLPLAMRAVEVGFDVVGFDVDKVRVDRLRRGSTYIDDVTDRDVADALATGRFHPGDEEACLAGFDVAVVTVPTPLHDGAPDLGYVCSAASMLAPHVRPGCCIVLESTTYPGTTEEVFVPLLEKAGRLRAGRDFHVGYSPERIDPSNATWTFASTPKIVSGIDPGSAAVTAEFYSALVERVVPVSGTREAELAKLLENTFRHVNIALVNELAIFCHRLGIDVWSVIDAAATKPFGFMRFTPGPGVGGHCLPIDPSYLSWKVRHSLGQSFRFVEIANDVNDHMPDYVAVRATAHLNARRKAVNGSSVVLLGLAYKRNSGDARQSPAIVVAQRLLELGAVVRAVDPLIDPDQVPDGVTLVDCTEEVLSGADLIVALTDHDAIDWQLVSAHADHVLDTRNRVPSVATDRL</sequence>
<dbReference type="InterPro" id="IPR008927">
    <property type="entry name" value="6-PGluconate_DH-like_C_sf"/>
</dbReference>
<dbReference type="SUPFAM" id="SSF51735">
    <property type="entry name" value="NAD(P)-binding Rossmann-fold domains"/>
    <property type="match status" value="1"/>
</dbReference>
<evidence type="ECO:0000256" key="1">
    <source>
        <dbReference type="ARBA" id="ARBA00023002"/>
    </source>
</evidence>